<protein>
    <submittedName>
        <fullName evidence="1">Nucleotidyltransferase family protein</fullName>
    </submittedName>
</protein>
<name>A0ABW1EP14_9BACT</name>
<organism evidence="1 2">
    <name type="scientific">Acidicapsa dinghuensis</name>
    <dbReference type="NCBI Taxonomy" id="2218256"/>
    <lineage>
        <taxon>Bacteria</taxon>
        <taxon>Pseudomonadati</taxon>
        <taxon>Acidobacteriota</taxon>
        <taxon>Terriglobia</taxon>
        <taxon>Terriglobales</taxon>
        <taxon>Acidobacteriaceae</taxon>
        <taxon>Acidicapsa</taxon>
    </lineage>
</organism>
<dbReference type="RefSeq" id="WP_377819828.1">
    <property type="nucleotide sequence ID" value="NZ_JBHSPH010000010.1"/>
</dbReference>
<evidence type="ECO:0000313" key="1">
    <source>
        <dbReference type="EMBL" id="MFC5865060.1"/>
    </source>
</evidence>
<keyword evidence="2" id="KW-1185">Reference proteome</keyword>
<dbReference type="InterPro" id="IPR039498">
    <property type="entry name" value="NTP_transf_5"/>
</dbReference>
<dbReference type="Pfam" id="PF14907">
    <property type="entry name" value="NTP_transf_5"/>
    <property type="match status" value="1"/>
</dbReference>
<dbReference type="EMBL" id="JBHSPH010000010">
    <property type="protein sequence ID" value="MFC5865060.1"/>
    <property type="molecule type" value="Genomic_DNA"/>
</dbReference>
<dbReference type="Proteomes" id="UP001596091">
    <property type="component" value="Unassembled WGS sequence"/>
</dbReference>
<comment type="caution">
    <text evidence="1">The sequence shown here is derived from an EMBL/GenBank/DDBJ whole genome shotgun (WGS) entry which is preliminary data.</text>
</comment>
<gene>
    <name evidence="1" type="ORF">ACFPT7_22315</name>
</gene>
<sequence length="388" mass="44203">MSASRTFGIAMRANTTVAPRRCSHEPVDEAALLITCLRGLPCIVPEDTNWELLLDLARENGVLLLLQQALLALGADVPGFFRDAAAECRAAAERLAGELECLLRGFQGLHVEALAFKGPTLALALYGDVTLRSSNDLDLLVRHDDFLRCEVWLINQGFIALGPASEHDRRFVRDGLLVELHFELAAYRDFPLDVDGIWRRSRPADFCGQFVRAMSDIDLVLYLCAHGLKHGFSRLIWILDVARSLHGWHRNAYEEMMRQARRQGLEPHLLIGCEVVRSMFPQQLPEALDAVIIMSPKAAKRARHAAARLFSENLEVVINDFRSFYLQAEPGALKRWRYRFGYLGPTYTDYLWARSHRIYPGLMVILRPFRLLHKYGLGRVWRVLFPEQ</sequence>
<accession>A0ABW1EP14</accession>
<proteinExistence type="predicted"/>
<evidence type="ECO:0000313" key="2">
    <source>
        <dbReference type="Proteomes" id="UP001596091"/>
    </source>
</evidence>
<reference evidence="2" key="1">
    <citation type="journal article" date="2019" name="Int. J. Syst. Evol. Microbiol.">
        <title>The Global Catalogue of Microorganisms (GCM) 10K type strain sequencing project: providing services to taxonomists for standard genome sequencing and annotation.</title>
        <authorList>
            <consortium name="The Broad Institute Genomics Platform"/>
            <consortium name="The Broad Institute Genome Sequencing Center for Infectious Disease"/>
            <person name="Wu L."/>
            <person name="Ma J."/>
        </authorList>
    </citation>
    <scope>NUCLEOTIDE SEQUENCE [LARGE SCALE GENOMIC DNA]</scope>
    <source>
        <strain evidence="2">JCM 4087</strain>
    </source>
</reference>